<protein>
    <recommendedName>
        <fullName evidence="2">leucine--tRNA ligase</fullName>
        <ecNumber evidence="2">6.1.1.4</ecNumber>
    </recommendedName>
    <alternativeName>
        <fullName evidence="8">Leucyl-tRNA synthetase</fullName>
    </alternativeName>
</protein>
<keyword evidence="5 10" id="KW-0067">ATP-binding</keyword>
<dbReference type="GO" id="GO:0002161">
    <property type="term" value="F:aminoacyl-tRNA deacylase activity"/>
    <property type="evidence" value="ECO:0007669"/>
    <property type="project" value="InterPro"/>
</dbReference>
<keyword evidence="16" id="KW-1185">Reference proteome</keyword>
<dbReference type="SUPFAM" id="SSF52374">
    <property type="entry name" value="Nucleotidylyl transferase"/>
    <property type="match status" value="1"/>
</dbReference>
<dbReference type="AlphaFoldDB" id="A0AA85JYM7"/>
<evidence type="ECO:0000256" key="9">
    <source>
        <dbReference type="ARBA" id="ARBA00047469"/>
    </source>
</evidence>
<evidence type="ECO:0000259" key="11">
    <source>
        <dbReference type="Pfam" id="PF00133"/>
    </source>
</evidence>
<feature type="domain" description="Leucine--tRNA ligase RagD-binding" evidence="15">
    <location>
        <begin position="962"/>
        <end position="1036"/>
    </location>
</feature>
<feature type="domain" description="Methionyl/Leucyl tRNA synthetase" evidence="13">
    <location>
        <begin position="678"/>
        <end position="764"/>
    </location>
</feature>
<comment type="similarity">
    <text evidence="1 10">Belongs to the class-I aminoacyl-tRNA synthetase family.</text>
</comment>
<dbReference type="InterPro" id="IPR054509">
    <property type="entry name" value="LARS1_ULD"/>
</dbReference>
<evidence type="ECO:0000313" key="16">
    <source>
        <dbReference type="Proteomes" id="UP000050795"/>
    </source>
</evidence>
<dbReference type="Pfam" id="PF00133">
    <property type="entry name" value="tRNA-synt_1"/>
    <property type="match status" value="1"/>
</dbReference>
<dbReference type="GO" id="GO:0004823">
    <property type="term" value="F:leucine-tRNA ligase activity"/>
    <property type="evidence" value="ECO:0007669"/>
    <property type="project" value="UniProtKB-EC"/>
</dbReference>
<evidence type="ECO:0000256" key="3">
    <source>
        <dbReference type="ARBA" id="ARBA00022598"/>
    </source>
</evidence>
<dbReference type="PANTHER" id="PTHR45794">
    <property type="entry name" value="LEUCYL-TRNA SYNTHETASE"/>
    <property type="match status" value="1"/>
</dbReference>
<evidence type="ECO:0000256" key="5">
    <source>
        <dbReference type="ARBA" id="ARBA00022840"/>
    </source>
</evidence>
<dbReference type="PANTHER" id="PTHR45794:SF1">
    <property type="entry name" value="LEUCINE--TRNA LIGASE, CYTOPLASMIC"/>
    <property type="match status" value="1"/>
</dbReference>
<name>A0AA85JYM7_TRIRE</name>
<keyword evidence="3 10" id="KW-0436">Ligase</keyword>
<dbReference type="FunFam" id="3.90.740.10:FF:000001">
    <property type="entry name" value="Leucine--tRNA ligase, cytoplasmic"/>
    <property type="match status" value="1"/>
</dbReference>
<reference evidence="17" key="2">
    <citation type="submission" date="2023-11" db="UniProtKB">
        <authorList>
            <consortium name="WormBaseParasite"/>
        </authorList>
    </citation>
    <scope>IDENTIFICATION</scope>
</reference>
<dbReference type="InterPro" id="IPR009008">
    <property type="entry name" value="Val/Leu/Ile-tRNA-synth_edit"/>
</dbReference>
<sequence>MTRKGTAKLDELRKIENQIQDFWESHKIFEVDAPSNKSENTDKFFVTFPYPYMNGRLHLGHTFSLSKCEFSVGYERLKGKLSLWPFGLHCTGTPILASADKLTRECEEFGCPPVFPLETSDGSAETEVQASGQGKSKKSKAVAKTGSVKYQWQIMQSLGLSDAEIVRFKEPRHWLSYFPSMAIKDLQKLGVKVDWRRSFITTDVNPYYDSFVRWQFLTLKKQKRIQYGKRYTIFSAKDNQPCMDHERTVGEGVVPQEYTLIKLQIVVDFPAKFSFINQLKEPVYLVAATLRPETMFGQTNCWVHPDIDYVGVKSLRESCILICTQRAAQNMAYQGILDPSRPGHIDVIANFKGVDLLGLKVKAPLSTYENGVYVLPMMSIRSTKGTGVVTSVPSDSPDDWVALRDLKKKPAFREKYNLLESMVLPFEPVPIIETPDLGNLPAITIVDQLKIQSQNDRDKLQEAKEKVYRVGFYDGVMLVEKYKGMKVNTVKKLIQDELVKSNQAVVYYEPENLVITRGGDEAVVALCDQWYLDYGSEEWKSDVRKAITNLCATDEVRRNLFSTVDWLHEHACSRTYGLGSRLPWDEKWLIESLSDSTIYMAYYTIVHLLHGGSLDGSKPGPLGIKPEHMTPEVWDYIFLGIGNPEDLVKMKIHSSLSVPLLKRLREEFLFWYPVDLRVSGKDLVPNHLTYYLYNHTAIWANQPNLWPRSIRANGHLLLNSNKMSKSTGNFLTLSDAVDKYSADGIRLALADAGDSLDDANMKEEMAEAGLLRLYGLLDWFSMTLETLKDPTTLQKSNYRSGAYTMHADYVFENEMNNTIESADKAYAAQEYREVLKIVFYELQTHRDRYREVCQGSLHIDLIRRYMNVQLLLLCPICSHVCEYIWLNLLKNKTSIFCETWPKLSRPVDRILLLQGRYIDNTAHAFRLQLKQYQTAKSLKSSKTGESNPANGWIPPSEAVIWVAKAYPPWQAQILEIMAANLSKDGKSLADNATLAQLLRPHLKGMGKMAKRAMPFVQLVRERFESHGKQVLQLQLEVDESDVLKKNLSYMISTLGLRQPDGLQILFSCDSDDNRVQESVCPLEPLIIFREPSAAAHLTFLNPDIGSGLFTINSMNICDGDTHADVVSRLINHCRSFMPGGKDLKKVSLYRFADPTRGPLHIPPYSPEILQLVQPTARFAVDSSSCVTLQVDNTQIAIGTKLVYTAVAC</sequence>
<evidence type="ECO:0000256" key="7">
    <source>
        <dbReference type="ARBA" id="ARBA00023146"/>
    </source>
</evidence>
<dbReference type="Pfam" id="PF08264">
    <property type="entry name" value="Anticodon_1"/>
    <property type="match status" value="1"/>
</dbReference>
<keyword evidence="6 10" id="KW-0648">Protein biosynthesis</keyword>
<evidence type="ECO:0000256" key="8">
    <source>
        <dbReference type="ARBA" id="ARBA00030520"/>
    </source>
</evidence>
<dbReference type="Pfam" id="PF22947">
    <property type="entry name" value="ULD_3"/>
    <property type="match status" value="1"/>
</dbReference>
<keyword evidence="7 10" id="KW-0030">Aminoacyl-tRNA synthetase</keyword>
<evidence type="ECO:0000256" key="10">
    <source>
        <dbReference type="RuleBase" id="RU363035"/>
    </source>
</evidence>
<dbReference type="WBParaSite" id="TREG1_49800.1">
    <property type="protein sequence ID" value="TREG1_49800.1"/>
    <property type="gene ID" value="TREG1_49800"/>
</dbReference>
<dbReference type="InterPro" id="IPR004493">
    <property type="entry name" value="Leu-tRNA-synth_Ia_arc/euk"/>
</dbReference>
<dbReference type="Gene3D" id="3.90.740.10">
    <property type="entry name" value="Valyl/Leucyl/Isoleucyl-tRNA synthetase, editing domain"/>
    <property type="match status" value="1"/>
</dbReference>
<dbReference type="Proteomes" id="UP000050795">
    <property type="component" value="Unassembled WGS sequence"/>
</dbReference>
<feature type="domain" description="Aminoacyl-tRNA synthetase class Ia" evidence="11">
    <location>
        <begin position="18"/>
        <end position="101"/>
    </location>
</feature>
<dbReference type="InterPro" id="IPR014729">
    <property type="entry name" value="Rossmann-like_a/b/a_fold"/>
</dbReference>
<organism evidence="16 17">
    <name type="scientific">Trichobilharzia regenti</name>
    <name type="common">Nasal bird schistosome</name>
    <dbReference type="NCBI Taxonomy" id="157069"/>
    <lineage>
        <taxon>Eukaryota</taxon>
        <taxon>Metazoa</taxon>
        <taxon>Spiralia</taxon>
        <taxon>Lophotrochozoa</taxon>
        <taxon>Platyhelminthes</taxon>
        <taxon>Trematoda</taxon>
        <taxon>Digenea</taxon>
        <taxon>Strigeidida</taxon>
        <taxon>Schistosomatoidea</taxon>
        <taxon>Schistosomatidae</taxon>
        <taxon>Trichobilharzia</taxon>
    </lineage>
</organism>
<dbReference type="GO" id="GO:0006429">
    <property type="term" value="P:leucyl-tRNA aminoacylation"/>
    <property type="evidence" value="ECO:0007669"/>
    <property type="project" value="InterPro"/>
</dbReference>
<dbReference type="SUPFAM" id="SSF50677">
    <property type="entry name" value="ValRS/IleRS/LeuRS editing domain"/>
    <property type="match status" value="1"/>
</dbReference>
<evidence type="ECO:0000256" key="4">
    <source>
        <dbReference type="ARBA" id="ARBA00022741"/>
    </source>
</evidence>
<proteinExistence type="inferred from homology"/>
<dbReference type="NCBIfam" id="TIGR00395">
    <property type="entry name" value="leuS_arch"/>
    <property type="match status" value="1"/>
</dbReference>
<dbReference type="InterPro" id="IPR015413">
    <property type="entry name" value="Methionyl/Leucyl_tRNA_Synth"/>
</dbReference>
<dbReference type="Pfam" id="PF09334">
    <property type="entry name" value="tRNA-synt_1g"/>
    <property type="match status" value="1"/>
</dbReference>
<dbReference type="Gene3D" id="1.10.730.10">
    <property type="entry name" value="Isoleucyl-tRNA Synthetase, Domain 1"/>
    <property type="match status" value="1"/>
</dbReference>
<evidence type="ECO:0000259" key="12">
    <source>
        <dbReference type="Pfam" id="PF08264"/>
    </source>
</evidence>
<evidence type="ECO:0000259" key="15">
    <source>
        <dbReference type="Pfam" id="PF24810"/>
    </source>
</evidence>
<feature type="domain" description="Methionyl/Valyl/Leucyl/Isoleucyl-tRNA synthetase anticodon-binding" evidence="12">
    <location>
        <begin position="811"/>
        <end position="907"/>
    </location>
</feature>
<dbReference type="PROSITE" id="PS00178">
    <property type="entry name" value="AA_TRNA_LIGASE_I"/>
    <property type="match status" value="1"/>
</dbReference>
<dbReference type="InterPro" id="IPR055416">
    <property type="entry name" value="RBD_LARS1"/>
</dbReference>
<dbReference type="GO" id="GO:0005524">
    <property type="term" value="F:ATP binding"/>
    <property type="evidence" value="ECO:0007669"/>
    <property type="project" value="UniProtKB-KW"/>
</dbReference>
<evidence type="ECO:0000256" key="1">
    <source>
        <dbReference type="ARBA" id="ARBA00005594"/>
    </source>
</evidence>
<comment type="catalytic activity">
    <reaction evidence="9">
        <text>tRNA(Leu) + L-leucine + ATP = L-leucyl-tRNA(Leu) + AMP + diphosphate</text>
        <dbReference type="Rhea" id="RHEA:11688"/>
        <dbReference type="Rhea" id="RHEA-COMP:9613"/>
        <dbReference type="Rhea" id="RHEA-COMP:9622"/>
        <dbReference type="ChEBI" id="CHEBI:30616"/>
        <dbReference type="ChEBI" id="CHEBI:33019"/>
        <dbReference type="ChEBI" id="CHEBI:57427"/>
        <dbReference type="ChEBI" id="CHEBI:78442"/>
        <dbReference type="ChEBI" id="CHEBI:78494"/>
        <dbReference type="ChEBI" id="CHEBI:456215"/>
        <dbReference type="EC" id="6.1.1.4"/>
    </reaction>
</comment>
<evidence type="ECO:0000259" key="13">
    <source>
        <dbReference type="Pfam" id="PF09334"/>
    </source>
</evidence>
<accession>A0AA85JYM7</accession>
<dbReference type="InterPro" id="IPR002300">
    <property type="entry name" value="aa-tRNA-synth_Ia"/>
</dbReference>
<evidence type="ECO:0000259" key="14">
    <source>
        <dbReference type="Pfam" id="PF22947"/>
    </source>
</evidence>
<reference evidence="16" key="1">
    <citation type="submission" date="2022-06" db="EMBL/GenBank/DDBJ databases">
        <authorList>
            <person name="Berger JAMES D."/>
            <person name="Berger JAMES D."/>
        </authorList>
    </citation>
    <scope>NUCLEOTIDE SEQUENCE [LARGE SCALE GENOMIC DNA]</scope>
</reference>
<feature type="domain" description="Leucine--tRNA ligase ubiquitin-like" evidence="14">
    <location>
        <begin position="1096"/>
        <end position="1205"/>
    </location>
</feature>
<evidence type="ECO:0000313" key="17">
    <source>
        <dbReference type="WBParaSite" id="TREG1_49800.1"/>
    </source>
</evidence>
<dbReference type="Gene3D" id="3.40.50.620">
    <property type="entry name" value="HUPs"/>
    <property type="match status" value="1"/>
</dbReference>
<dbReference type="EC" id="6.1.1.4" evidence="2"/>
<evidence type="ECO:0000256" key="2">
    <source>
        <dbReference type="ARBA" id="ARBA00013164"/>
    </source>
</evidence>
<dbReference type="InterPro" id="IPR009080">
    <property type="entry name" value="tRNAsynth_Ia_anticodon-bd"/>
</dbReference>
<dbReference type="InterPro" id="IPR001412">
    <property type="entry name" value="aa-tRNA-synth_I_CS"/>
</dbReference>
<evidence type="ECO:0000256" key="6">
    <source>
        <dbReference type="ARBA" id="ARBA00022917"/>
    </source>
</evidence>
<dbReference type="InterPro" id="IPR013155">
    <property type="entry name" value="M/V/L/I-tRNA-synth_anticd-bd"/>
</dbReference>
<dbReference type="Pfam" id="PF24810">
    <property type="entry name" value="RBD_LARS1"/>
    <property type="match status" value="1"/>
</dbReference>
<dbReference type="SUPFAM" id="SSF47323">
    <property type="entry name" value="Anticodon-binding domain of a subclass of class I aminoacyl-tRNA synthetases"/>
    <property type="match status" value="1"/>
</dbReference>
<keyword evidence="4 10" id="KW-0547">Nucleotide-binding</keyword>